<dbReference type="EMBL" id="JYDS01000348">
    <property type="protein sequence ID" value="KRZ11842.1"/>
    <property type="molecule type" value="Genomic_DNA"/>
</dbReference>
<evidence type="ECO:0000313" key="1">
    <source>
        <dbReference type="EMBL" id="KRZ11842.1"/>
    </source>
</evidence>
<accession>A0A0V1HNV9</accession>
<organism evidence="1 2">
    <name type="scientific">Trichinella pseudospiralis</name>
    <name type="common">Parasitic roundworm</name>
    <dbReference type="NCBI Taxonomy" id="6337"/>
    <lineage>
        <taxon>Eukaryota</taxon>
        <taxon>Metazoa</taxon>
        <taxon>Ecdysozoa</taxon>
        <taxon>Nematoda</taxon>
        <taxon>Enoplea</taxon>
        <taxon>Dorylaimia</taxon>
        <taxon>Trichinellida</taxon>
        <taxon>Trichinellidae</taxon>
        <taxon>Trichinella</taxon>
    </lineage>
</organism>
<reference evidence="1 2" key="1">
    <citation type="submission" date="2015-01" db="EMBL/GenBank/DDBJ databases">
        <title>Evolution of Trichinella species and genotypes.</title>
        <authorList>
            <person name="Korhonen P.K."/>
            <person name="Edoardo P."/>
            <person name="Giuseppe L.R."/>
            <person name="Gasser R.B."/>
        </authorList>
    </citation>
    <scope>NUCLEOTIDE SEQUENCE [LARGE SCALE GENOMIC DNA]</scope>
    <source>
        <strain evidence="1">ISS588</strain>
    </source>
</reference>
<dbReference type="Proteomes" id="UP000054805">
    <property type="component" value="Unassembled WGS sequence"/>
</dbReference>
<protein>
    <submittedName>
        <fullName evidence="1">Uncharacterized protein</fullName>
    </submittedName>
</protein>
<gene>
    <name evidence="1" type="ORF">T4B_5942</name>
</gene>
<proteinExistence type="predicted"/>
<evidence type="ECO:0000313" key="2">
    <source>
        <dbReference type="Proteomes" id="UP000054805"/>
    </source>
</evidence>
<dbReference type="AlphaFoldDB" id="A0A0V1HNV9"/>
<keyword evidence="2" id="KW-1185">Reference proteome</keyword>
<comment type="caution">
    <text evidence="1">The sequence shown here is derived from an EMBL/GenBank/DDBJ whole genome shotgun (WGS) entry which is preliminary data.</text>
</comment>
<name>A0A0V1HNV9_TRIPS</name>
<sequence length="71" mass="8540">MVNVNAEMLIVYRKRLLLKHPRTLEMMQRIQSHSYVQIIFHPDHITLFSSLVKFELKPQTETYNLEQITVK</sequence>